<gene>
    <name evidence="1" type="primary">ORF6306</name>
</gene>
<dbReference type="AlphaFoldDB" id="A0A0B6XYU9"/>
<dbReference type="EMBL" id="HACG01002209">
    <property type="protein sequence ID" value="CEK49074.1"/>
    <property type="molecule type" value="Transcribed_RNA"/>
</dbReference>
<accession>A0A0B6XYU9</accession>
<sequence>QYSKLKLSVWIYDQDKMIAGRKNSSARDCSNQIFHLFCCVHCAVVKESVSPPD</sequence>
<reference evidence="1" key="1">
    <citation type="submission" date="2014-12" db="EMBL/GenBank/DDBJ databases">
        <title>Insight into the proteome of Arion vulgaris.</title>
        <authorList>
            <person name="Aradska J."/>
            <person name="Bulat T."/>
            <person name="Smidak R."/>
            <person name="Sarate P."/>
            <person name="Gangsoo J."/>
            <person name="Sialana F."/>
            <person name="Bilban M."/>
            <person name="Lubec G."/>
        </authorList>
    </citation>
    <scope>NUCLEOTIDE SEQUENCE</scope>
    <source>
        <tissue evidence="1">Skin</tissue>
    </source>
</reference>
<name>A0A0B6XYU9_9EUPU</name>
<feature type="non-terminal residue" evidence="1">
    <location>
        <position position="1"/>
    </location>
</feature>
<proteinExistence type="predicted"/>
<protein>
    <submittedName>
        <fullName evidence="1">Uncharacterized protein</fullName>
    </submittedName>
</protein>
<evidence type="ECO:0000313" key="1">
    <source>
        <dbReference type="EMBL" id="CEK49074.1"/>
    </source>
</evidence>
<organism evidence="1">
    <name type="scientific">Arion vulgaris</name>
    <dbReference type="NCBI Taxonomy" id="1028688"/>
    <lineage>
        <taxon>Eukaryota</taxon>
        <taxon>Metazoa</taxon>
        <taxon>Spiralia</taxon>
        <taxon>Lophotrochozoa</taxon>
        <taxon>Mollusca</taxon>
        <taxon>Gastropoda</taxon>
        <taxon>Heterobranchia</taxon>
        <taxon>Euthyneura</taxon>
        <taxon>Panpulmonata</taxon>
        <taxon>Eupulmonata</taxon>
        <taxon>Stylommatophora</taxon>
        <taxon>Helicina</taxon>
        <taxon>Arionoidea</taxon>
        <taxon>Arionidae</taxon>
        <taxon>Arion</taxon>
    </lineage>
</organism>